<dbReference type="Proteomes" id="UP000785679">
    <property type="component" value="Unassembled WGS sequence"/>
</dbReference>
<evidence type="ECO:0008006" key="10">
    <source>
        <dbReference type="Google" id="ProtNLM"/>
    </source>
</evidence>
<evidence type="ECO:0000256" key="4">
    <source>
        <dbReference type="RuleBase" id="RU000383"/>
    </source>
</evidence>
<reference evidence="8" key="1">
    <citation type="submission" date="2019-06" db="EMBL/GenBank/DDBJ databases">
        <authorList>
            <person name="Zheng W."/>
        </authorList>
    </citation>
    <scope>NUCLEOTIDE SEQUENCE</scope>
    <source>
        <strain evidence="8">QDHG01</strain>
    </source>
</reference>
<dbReference type="InterPro" id="IPR013763">
    <property type="entry name" value="Cyclin-like_dom"/>
</dbReference>
<dbReference type="PROSITE" id="PS00292">
    <property type="entry name" value="CYCLINS"/>
    <property type="match status" value="1"/>
</dbReference>
<dbReference type="InterPro" id="IPR048258">
    <property type="entry name" value="Cyclins_cyclin-box"/>
</dbReference>
<feature type="domain" description="Cyclin C-terminal" evidence="7">
    <location>
        <begin position="242"/>
        <end position="361"/>
    </location>
</feature>
<evidence type="ECO:0000313" key="8">
    <source>
        <dbReference type="EMBL" id="TNV83198.1"/>
    </source>
</evidence>
<dbReference type="PANTHER" id="PTHR10177">
    <property type="entry name" value="CYCLINS"/>
    <property type="match status" value="1"/>
</dbReference>
<evidence type="ECO:0000313" key="9">
    <source>
        <dbReference type="Proteomes" id="UP000785679"/>
    </source>
</evidence>
<dbReference type="InterPro" id="IPR039361">
    <property type="entry name" value="Cyclin"/>
</dbReference>
<gene>
    <name evidence="8" type="ORF">FGO68_gene15674</name>
</gene>
<organism evidence="8 9">
    <name type="scientific">Halteria grandinella</name>
    <dbReference type="NCBI Taxonomy" id="5974"/>
    <lineage>
        <taxon>Eukaryota</taxon>
        <taxon>Sar</taxon>
        <taxon>Alveolata</taxon>
        <taxon>Ciliophora</taxon>
        <taxon>Intramacronucleata</taxon>
        <taxon>Spirotrichea</taxon>
        <taxon>Stichotrichia</taxon>
        <taxon>Sporadotrichida</taxon>
        <taxon>Halteriidae</taxon>
        <taxon>Halteria</taxon>
    </lineage>
</organism>
<dbReference type="GO" id="GO:0016538">
    <property type="term" value="F:cyclin-dependent protein serine/threonine kinase regulator activity"/>
    <property type="evidence" value="ECO:0007669"/>
    <property type="project" value="InterPro"/>
</dbReference>
<evidence type="ECO:0000256" key="2">
    <source>
        <dbReference type="ARBA" id="ARBA00023127"/>
    </source>
</evidence>
<dbReference type="GO" id="GO:0051301">
    <property type="term" value="P:cell division"/>
    <property type="evidence" value="ECO:0007669"/>
    <property type="project" value="UniProtKB-KW"/>
</dbReference>
<dbReference type="InterPro" id="IPR006671">
    <property type="entry name" value="Cyclin_N"/>
</dbReference>
<feature type="region of interest" description="Disordered" evidence="5">
    <location>
        <begin position="1"/>
        <end position="38"/>
    </location>
</feature>
<accession>A0A8J8NX50</accession>
<feature type="compositionally biased region" description="Polar residues" evidence="5">
    <location>
        <begin position="1"/>
        <end position="10"/>
    </location>
</feature>
<evidence type="ECO:0000256" key="5">
    <source>
        <dbReference type="SAM" id="MobiDB-lite"/>
    </source>
</evidence>
<dbReference type="GO" id="GO:0044772">
    <property type="term" value="P:mitotic cell cycle phase transition"/>
    <property type="evidence" value="ECO:0007669"/>
    <property type="project" value="InterPro"/>
</dbReference>
<proteinExistence type="inferred from homology"/>
<dbReference type="SMART" id="SM00385">
    <property type="entry name" value="CYCLIN"/>
    <property type="match status" value="2"/>
</dbReference>
<feature type="domain" description="Cyclin-like" evidence="6">
    <location>
        <begin position="149"/>
        <end position="233"/>
    </location>
</feature>
<keyword evidence="2 4" id="KW-0195">Cyclin</keyword>
<dbReference type="InterPro" id="IPR046965">
    <property type="entry name" value="Cyclin_A/B-like"/>
</dbReference>
<dbReference type="Pfam" id="PF00134">
    <property type="entry name" value="Cyclin_N"/>
    <property type="match status" value="1"/>
</dbReference>
<evidence type="ECO:0000259" key="6">
    <source>
        <dbReference type="SMART" id="SM00385"/>
    </source>
</evidence>
<dbReference type="SUPFAM" id="SSF47954">
    <property type="entry name" value="Cyclin-like"/>
    <property type="match status" value="2"/>
</dbReference>
<dbReference type="SMART" id="SM01332">
    <property type="entry name" value="Cyclin_C"/>
    <property type="match status" value="1"/>
</dbReference>
<dbReference type="FunFam" id="1.10.472.10:FF:000001">
    <property type="entry name" value="G2/mitotic-specific cyclin"/>
    <property type="match status" value="1"/>
</dbReference>
<keyword evidence="3" id="KW-0131">Cell cycle</keyword>
<dbReference type="PIRSF" id="PIRSF001771">
    <property type="entry name" value="Cyclin_A_B_D_E"/>
    <property type="match status" value="1"/>
</dbReference>
<keyword evidence="9" id="KW-1185">Reference proteome</keyword>
<dbReference type="InterPro" id="IPR004367">
    <property type="entry name" value="Cyclin_C-dom"/>
</dbReference>
<evidence type="ECO:0000256" key="1">
    <source>
        <dbReference type="ARBA" id="ARBA00022618"/>
    </source>
</evidence>
<name>A0A8J8NX50_HALGN</name>
<comment type="caution">
    <text evidence="8">The sequence shown here is derived from an EMBL/GenBank/DDBJ whole genome shotgun (WGS) entry which is preliminary data.</text>
</comment>
<dbReference type="EMBL" id="RRYP01004068">
    <property type="protein sequence ID" value="TNV83198.1"/>
    <property type="molecule type" value="Genomic_DNA"/>
</dbReference>
<feature type="compositionally biased region" description="Basic and acidic residues" evidence="5">
    <location>
        <begin position="12"/>
        <end position="24"/>
    </location>
</feature>
<keyword evidence="1" id="KW-0132">Cell division</keyword>
<dbReference type="CDD" id="cd20507">
    <property type="entry name" value="CYCLIN_CCNB1-like_rpt1"/>
    <property type="match status" value="1"/>
</dbReference>
<dbReference type="Gene3D" id="1.10.472.10">
    <property type="entry name" value="Cyclin-like"/>
    <property type="match status" value="2"/>
</dbReference>
<feature type="domain" description="Cyclin-like" evidence="6">
    <location>
        <begin position="246"/>
        <end position="330"/>
    </location>
</feature>
<dbReference type="CDD" id="cd20537">
    <property type="entry name" value="CYCLIN_CCNO-like_rpt2"/>
    <property type="match status" value="1"/>
</dbReference>
<protein>
    <recommendedName>
        <fullName evidence="10">Cyclin N-terminal domain-containing protein</fullName>
    </recommendedName>
</protein>
<dbReference type="OrthoDB" id="5590282at2759"/>
<evidence type="ECO:0000259" key="7">
    <source>
        <dbReference type="SMART" id="SM01332"/>
    </source>
</evidence>
<comment type="similarity">
    <text evidence="4">Belongs to the cyclin family.</text>
</comment>
<dbReference type="InterPro" id="IPR036915">
    <property type="entry name" value="Cyclin-like_sf"/>
</dbReference>
<evidence type="ECO:0000256" key="3">
    <source>
        <dbReference type="ARBA" id="ARBA00023306"/>
    </source>
</evidence>
<dbReference type="Pfam" id="PF02984">
    <property type="entry name" value="Cyclin_C"/>
    <property type="match status" value="1"/>
</dbReference>
<sequence>MNAVPITTNPAEEVKTHMQHVKEEQLEEEEEDVKGKKYSIGLNETTVSTNFDASQKASDETQSDIVMKESAEQVSLRCKERMDAYKRDAKKTMPLSDQLDMRDTQSIAEFAQEVYQSMLEKEREFIIDNDYLKKVQSEIKDTSRGFLVEWIIDVHRKFRLLPETLHVTISIVDRFLSLQNIKKSQLHMLGVAALLIATKYEEIYPPELRDLLSISENKFTKEEVLQMESQILTTLQFDFFIPSSLRFLERYRKLSNTASDDQIFYFAQYLCEISLLDAFLLKHKPSEIAAASFILAAKAIKKINSWNAEMEKWTSYKEKDLKEAIEDVKQFACEVNPKFLSTLKYKFQKPEYLSVASIAFNF</sequence>
<dbReference type="AlphaFoldDB" id="A0A8J8NX50"/>